<dbReference type="Proteomes" id="UP000309215">
    <property type="component" value="Unassembled WGS sequence"/>
</dbReference>
<dbReference type="PANTHER" id="PTHR34039:SF1">
    <property type="entry name" value="UPF0102 PROTEIN YRAN"/>
    <property type="match status" value="1"/>
</dbReference>
<dbReference type="InterPro" id="IPR011335">
    <property type="entry name" value="Restrct_endonuc-II-like"/>
</dbReference>
<feature type="region of interest" description="Disordered" evidence="3">
    <location>
        <begin position="1"/>
        <end position="29"/>
    </location>
</feature>
<accession>A0A4U1J8R6</accession>
<dbReference type="AlphaFoldDB" id="A0A4U1J8R6"/>
<evidence type="ECO:0000256" key="1">
    <source>
        <dbReference type="ARBA" id="ARBA00006738"/>
    </source>
</evidence>
<evidence type="ECO:0000256" key="2">
    <source>
        <dbReference type="HAMAP-Rule" id="MF_00048"/>
    </source>
</evidence>
<feature type="compositionally biased region" description="Low complexity" evidence="3">
    <location>
        <begin position="1"/>
        <end position="10"/>
    </location>
</feature>
<dbReference type="Pfam" id="PF02021">
    <property type="entry name" value="UPF0102"/>
    <property type="match status" value="1"/>
</dbReference>
<evidence type="ECO:0000313" key="4">
    <source>
        <dbReference type="EMBL" id="TKD04350.1"/>
    </source>
</evidence>
<feature type="compositionally biased region" description="Pro residues" evidence="3">
    <location>
        <begin position="11"/>
        <end position="20"/>
    </location>
</feature>
<proteinExistence type="inferred from homology"/>
<reference evidence="4 5" key="1">
    <citation type="submission" date="2019-04" db="EMBL/GenBank/DDBJ databases">
        <authorList>
            <person name="Li Y."/>
            <person name="Wang J."/>
        </authorList>
    </citation>
    <scope>NUCLEOTIDE SEQUENCE [LARGE SCALE GENOMIC DNA]</scope>
    <source>
        <strain evidence="4 5">DSM 14668</strain>
    </source>
</reference>
<dbReference type="InterPro" id="IPR003509">
    <property type="entry name" value="UPF0102_YraN-like"/>
</dbReference>
<dbReference type="GO" id="GO:0003676">
    <property type="term" value="F:nucleic acid binding"/>
    <property type="evidence" value="ECO:0007669"/>
    <property type="project" value="InterPro"/>
</dbReference>
<sequence>MKRAATRTPVTRPPRPPPASPEVSPSADVRVISPRDARHRAGARAEDAAADHFVRAGCTILGRNVRVGRAEIDLLVRDGVVIVVVEVRTRGPRSYQRALDSIDARKRARLRAAGQRLWTAKFARDERIERMRFDAVAVAFTPEGEPLVEHIKAAF</sequence>
<evidence type="ECO:0000256" key="3">
    <source>
        <dbReference type="SAM" id="MobiDB-lite"/>
    </source>
</evidence>
<dbReference type="PANTHER" id="PTHR34039">
    <property type="entry name" value="UPF0102 PROTEIN YRAN"/>
    <property type="match status" value="1"/>
</dbReference>
<evidence type="ECO:0000313" key="5">
    <source>
        <dbReference type="Proteomes" id="UP000309215"/>
    </source>
</evidence>
<keyword evidence="5" id="KW-1185">Reference proteome</keyword>
<dbReference type="InterPro" id="IPR011856">
    <property type="entry name" value="tRNA_endonuc-like_dom_sf"/>
</dbReference>
<protein>
    <recommendedName>
        <fullName evidence="2">UPF0102 protein E8A74_23605</fullName>
    </recommendedName>
</protein>
<comment type="caution">
    <text evidence="4">The sequence shown here is derived from an EMBL/GenBank/DDBJ whole genome shotgun (WGS) entry which is preliminary data.</text>
</comment>
<comment type="similarity">
    <text evidence="1 2">Belongs to the UPF0102 family.</text>
</comment>
<gene>
    <name evidence="4" type="ORF">E8A74_23605</name>
</gene>
<dbReference type="HAMAP" id="MF_00048">
    <property type="entry name" value="UPF0102"/>
    <property type="match status" value="1"/>
</dbReference>
<name>A0A4U1J8R6_9BACT</name>
<dbReference type="OrthoDB" id="9794876at2"/>
<organism evidence="4 5">
    <name type="scientific">Polyangium fumosum</name>
    <dbReference type="NCBI Taxonomy" id="889272"/>
    <lineage>
        <taxon>Bacteria</taxon>
        <taxon>Pseudomonadati</taxon>
        <taxon>Myxococcota</taxon>
        <taxon>Polyangia</taxon>
        <taxon>Polyangiales</taxon>
        <taxon>Polyangiaceae</taxon>
        <taxon>Polyangium</taxon>
    </lineage>
</organism>
<dbReference type="Gene3D" id="3.40.1350.10">
    <property type="match status" value="1"/>
</dbReference>
<dbReference type="SUPFAM" id="SSF52980">
    <property type="entry name" value="Restriction endonuclease-like"/>
    <property type="match status" value="1"/>
</dbReference>
<dbReference type="EMBL" id="SSMQ01000025">
    <property type="protein sequence ID" value="TKD04350.1"/>
    <property type="molecule type" value="Genomic_DNA"/>
</dbReference>